<dbReference type="SUPFAM" id="SSF51294">
    <property type="entry name" value="Hedgehog/intein (Hint) domain"/>
    <property type="match status" value="1"/>
</dbReference>
<sequence length="1190" mass="125492">MNSNIRSDDDALDVVQTDLSKQASLEGLLGTEEFQSFAAMSVGTMTWSGALEWKIGAGALTVEIQGNIDIDALNAQVDGYTGGINTMYWGISWGFGSWHAQGQAWDQINSTLGTSIDNDTSFDFLPFLHYCDINFTGSSIVSVPVLIAAPVSPGEDPSLEIAPVDGGAVEISGQIAYAEGFINVKISAGSLTIDRAFSVQGDFYIGKGARYNFGGEAADTGSLDPWMRKYVEKISYCNGAASARSFNCQTLDHSTVYLDGGAVSVGTDGMMILDSGSSLLVRQPSSISGNYIVGFNDNKIILDALLTLEKDTNVFASCDIDLTTAGFTGAGQLVVCGDTFNGTTWSTSTLDIGGNVDIGNVAVGFNPLYTAGIGGKSVDFTGTSSPDANSGGAIEVTSSFTLNGNIQIGGDSNGRGILDVSKEGVTINTGSVSACITLENRYGEIVLAPNSIVHPEISVKDGSLTLNAADQLDTLSIAGGSVEEVPDSSGNSQAVIINKYVQTGGVADIANLQFTGEVTISGGTLEALEINSLGNIAVTGSGMIEVTSGDIATIDISTSRNNIIGSSFSILRLLSGNEGDTTVSSINNSEIIVASGQLDITADGGTGSSLVLSGGVVRIEDNADLKQLCISGGDLQLQASLTITEGLTTSEGQLGRLSFSGGGLIFECSGIFDIASHIVISSAGGSIALQARGSSLNIQGTSEIDGKFILSGTGAYIIGADCSGGGDIILESGVSMLIGDGISIAPTVVLEGGNTLDLMGPDASLSNIDISGENNKITFSGVVPNRSHVCLDVTITNFGSGVLIDFPDISSSQYEIIKAVFHDGRIVVSWKNVSDGNIGTIEIMSVSGPSLKNGETLRVSNDGSGGIEVETCFLTGTLIDTVRGWLPVEDLRVGDFVRTYKNSATSVSRINWIGHGHSRFRPGLPKDLSGMPVVVRRNAFGADRPFKDLFVTAEHCVFVEGRLIPVRMLVNNITISYCDEITDYRYYHFQTSEHEVISANGLYTETYLDTGNRGMFDSWEGTASCDGVSPIQLCDDRVVVEKIYRTIFPKFVVGSKEWTLTNDFLHLRLSTGREVSAKKIDGNMMVFDIPGVEIQVSLISHAARPCDCVAPFVDDRRMLGALIGRIVVSDGSLSCPVDRHFRDNLRGWHCLEQGPYRWTNGNASLPLDVPFEKSKPCEIIIEVLSGSPPC</sequence>
<accession>A0A511BM16</accession>
<dbReference type="AlphaFoldDB" id="A0A511BM16"/>
<evidence type="ECO:0000313" key="3">
    <source>
        <dbReference type="Proteomes" id="UP000321405"/>
    </source>
</evidence>
<dbReference type="Proteomes" id="UP000321405">
    <property type="component" value="Unassembled WGS sequence"/>
</dbReference>
<proteinExistence type="predicted"/>
<dbReference type="InterPro" id="IPR036844">
    <property type="entry name" value="Hint_dom_sf"/>
</dbReference>
<evidence type="ECO:0000313" key="2">
    <source>
        <dbReference type="EMBL" id="GEL01132.1"/>
    </source>
</evidence>
<keyword evidence="3" id="KW-1185">Reference proteome</keyword>
<dbReference type="OrthoDB" id="7284755at2"/>
<dbReference type="Pfam" id="PF13403">
    <property type="entry name" value="Hint_2"/>
    <property type="match status" value="1"/>
</dbReference>
<gene>
    <name evidence="2" type="ORF">SSA02_02950</name>
</gene>
<dbReference type="Gene3D" id="2.170.16.10">
    <property type="entry name" value="Hedgehog/Intein (Hint) domain"/>
    <property type="match status" value="1"/>
</dbReference>
<feature type="domain" description="Hedgehog/Intein (Hint)" evidence="1">
    <location>
        <begin position="871"/>
        <end position="1010"/>
    </location>
</feature>
<reference evidence="2 3" key="1">
    <citation type="submission" date="2019-07" db="EMBL/GenBank/DDBJ databases">
        <title>Whole genome shotgun sequence of Swaminathania salitolerans NBRC 104436.</title>
        <authorList>
            <person name="Hosoyama A."/>
            <person name="Uohara A."/>
            <person name="Ohji S."/>
            <person name="Ichikawa N."/>
        </authorList>
    </citation>
    <scope>NUCLEOTIDE SEQUENCE [LARGE SCALE GENOMIC DNA]</scope>
    <source>
        <strain evidence="2 3">NBRC 104436</strain>
    </source>
</reference>
<dbReference type="RefSeq" id="WP_147092139.1">
    <property type="nucleotide sequence ID" value="NZ_BJVC01000001.1"/>
</dbReference>
<dbReference type="InterPro" id="IPR028992">
    <property type="entry name" value="Hedgehog/Intein_dom"/>
</dbReference>
<protein>
    <recommendedName>
        <fullName evidence="1">Hedgehog/Intein (Hint) domain-containing protein</fullName>
    </recommendedName>
</protein>
<evidence type="ECO:0000259" key="1">
    <source>
        <dbReference type="Pfam" id="PF13403"/>
    </source>
</evidence>
<organism evidence="2 3">
    <name type="scientific">Swaminathania salitolerans</name>
    <dbReference type="NCBI Taxonomy" id="182838"/>
    <lineage>
        <taxon>Bacteria</taxon>
        <taxon>Pseudomonadati</taxon>
        <taxon>Pseudomonadota</taxon>
        <taxon>Alphaproteobacteria</taxon>
        <taxon>Acetobacterales</taxon>
        <taxon>Acetobacteraceae</taxon>
        <taxon>Swaminathania</taxon>
    </lineage>
</organism>
<name>A0A511BM16_9PROT</name>
<comment type="caution">
    <text evidence="2">The sequence shown here is derived from an EMBL/GenBank/DDBJ whole genome shotgun (WGS) entry which is preliminary data.</text>
</comment>
<dbReference type="EMBL" id="BJVC01000001">
    <property type="protein sequence ID" value="GEL01132.1"/>
    <property type="molecule type" value="Genomic_DNA"/>
</dbReference>